<keyword evidence="4" id="KW-1185">Reference proteome</keyword>
<evidence type="ECO:0000256" key="2">
    <source>
        <dbReference type="SAM" id="SignalP"/>
    </source>
</evidence>
<feature type="signal peptide" evidence="2">
    <location>
        <begin position="1"/>
        <end position="20"/>
    </location>
</feature>
<evidence type="ECO:0000313" key="3">
    <source>
        <dbReference type="EMBL" id="KAE9598637.1"/>
    </source>
</evidence>
<keyword evidence="2" id="KW-0732">Signal</keyword>
<feature type="region of interest" description="Disordered" evidence="1">
    <location>
        <begin position="72"/>
        <end position="94"/>
    </location>
</feature>
<feature type="compositionally biased region" description="Pro residues" evidence="1">
    <location>
        <begin position="79"/>
        <end position="94"/>
    </location>
</feature>
<dbReference type="Proteomes" id="UP000447434">
    <property type="component" value="Chromosome 15"/>
</dbReference>
<proteinExistence type="predicted"/>
<protein>
    <submittedName>
        <fullName evidence="3">Uncharacterized protein</fullName>
    </submittedName>
</protein>
<name>A0A6A4PEH3_LUPAL</name>
<organism evidence="3 4">
    <name type="scientific">Lupinus albus</name>
    <name type="common">White lupine</name>
    <name type="synonym">Lupinus termis</name>
    <dbReference type="NCBI Taxonomy" id="3870"/>
    <lineage>
        <taxon>Eukaryota</taxon>
        <taxon>Viridiplantae</taxon>
        <taxon>Streptophyta</taxon>
        <taxon>Embryophyta</taxon>
        <taxon>Tracheophyta</taxon>
        <taxon>Spermatophyta</taxon>
        <taxon>Magnoliopsida</taxon>
        <taxon>eudicotyledons</taxon>
        <taxon>Gunneridae</taxon>
        <taxon>Pentapetalae</taxon>
        <taxon>rosids</taxon>
        <taxon>fabids</taxon>
        <taxon>Fabales</taxon>
        <taxon>Fabaceae</taxon>
        <taxon>Papilionoideae</taxon>
        <taxon>50 kb inversion clade</taxon>
        <taxon>genistoids sensu lato</taxon>
        <taxon>core genistoids</taxon>
        <taxon>Genisteae</taxon>
        <taxon>Lupinus</taxon>
    </lineage>
</organism>
<gene>
    <name evidence="3" type="ORF">Lalb_Chr15g0083101</name>
</gene>
<sequence length="94" mass="10664">MASTTFYLCFMLAFAMTCFSRSIPTVEYERVLATGEHARALHHAFNLLPVYRDSTNGRDLAEKAERLLAEIDYQDPHTHPTPPDNPPPNEDTEV</sequence>
<accession>A0A6A4PEH3</accession>
<comment type="caution">
    <text evidence="3">The sequence shown here is derived from an EMBL/GenBank/DDBJ whole genome shotgun (WGS) entry which is preliminary data.</text>
</comment>
<dbReference type="EMBL" id="WOCE01000015">
    <property type="protein sequence ID" value="KAE9598637.1"/>
    <property type="molecule type" value="Genomic_DNA"/>
</dbReference>
<evidence type="ECO:0000256" key="1">
    <source>
        <dbReference type="SAM" id="MobiDB-lite"/>
    </source>
</evidence>
<dbReference type="AlphaFoldDB" id="A0A6A4PEH3"/>
<feature type="chain" id="PRO_5025670091" evidence="2">
    <location>
        <begin position="21"/>
        <end position="94"/>
    </location>
</feature>
<reference evidence="4" key="1">
    <citation type="journal article" date="2020" name="Nat. Commun.">
        <title>Genome sequence of the cluster root forming white lupin.</title>
        <authorList>
            <person name="Hufnagel B."/>
            <person name="Marques A."/>
            <person name="Soriano A."/>
            <person name="Marques L."/>
            <person name="Divol F."/>
            <person name="Doumas P."/>
            <person name="Sallet E."/>
            <person name="Mancinotti D."/>
            <person name="Carrere S."/>
            <person name="Marande W."/>
            <person name="Arribat S."/>
            <person name="Keller J."/>
            <person name="Huneau C."/>
            <person name="Blein T."/>
            <person name="Aime D."/>
            <person name="Laguerre M."/>
            <person name="Taylor J."/>
            <person name="Schubert V."/>
            <person name="Nelson M."/>
            <person name="Geu-Flores F."/>
            <person name="Crespi M."/>
            <person name="Gallardo-Guerrero K."/>
            <person name="Delaux P.-M."/>
            <person name="Salse J."/>
            <person name="Berges H."/>
            <person name="Guyot R."/>
            <person name="Gouzy J."/>
            <person name="Peret B."/>
        </authorList>
    </citation>
    <scope>NUCLEOTIDE SEQUENCE [LARGE SCALE GENOMIC DNA]</scope>
    <source>
        <strain evidence="4">cv. Amiga</strain>
    </source>
</reference>
<evidence type="ECO:0000313" key="4">
    <source>
        <dbReference type="Proteomes" id="UP000447434"/>
    </source>
</evidence>